<dbReference type="RefSeq" id="WP_119481095.1">
    <property type="nucleotide sequence ID" value="NZ_QXTG01000001.1"/>
</dbReference>
<dbReference type="Pfam" id="PF00933">
    <property type="entry name" value="Glyco_hydro_3"/>
    <property type="match status" value="1"/>
</dbReference>
<evidence type="ECO:0000313" key="6">
    <source>
        <dbReference type="EMBL" id="RIX30734.1"/>
    </source>
</evidence>
<dbReference type="GO" id="GO:0004553">
    <property type="term" value="F:hydrolase activity, hydrolyzing O-glycosyl compounds"/>
    <property type="evidence" value="ECO:0007669"/>
    <property type="project" value="InterPro"/>
</dbReference>
<protein>
    <submittedName>
        <fullName evidence="6">Glycosyl hydrolase</fullName>
    </submittedName>
</protein>
<dbReference type="InterPro" id="IPR036881">
    <property type="entry name" value="Glyco_hydro_3_C_sf"/>
</dbReference>
<keyword evidence="3" id="KW-0119">Carbohydrate metabolism</keyword>
<dbReference type="InterPro" id="IPR013783">
    <property type="entry name" value="Ig-like_fold"/>
</dbReference>
<evidence type="ECO:0000256" key="1">
    <source>
        <dbReference type="ARBA" id="ARBA00005336"/>
    </source>
</evidence>
<dbReference type="InterPro" id="IPR036962">
    <property type="entry name" value="Glyco_hydro_3_N_sf"/>
</dbReference>
<keyword evidence="2 4" id="KW-0378">Hydrolase</keyword>
<dbReference type="SUPFAM" id="SSF52279">
    <property type="entry name" value="Beta-D-glucan exohydrolase, C-terminal domain"/>
    <property type="match status" value="1"/>
</dbReference>
<dbReference type="PROSITE" id="PS00775">
    <property type="entry name" value="GLYCOSYL_HYDROL_F3"/>
    <property type="match status" value="1"/>
</dbReference>
<dbReference type="EMBL" id="QXTG01000001">
    <property type="protein sequence ID" value="RIX30734.1"/>
    <property type="molecule type" value="Genomic_DNA"/>
</dbReference>
<evidence type="ECO:0000256" key="2">
    <source>
        <dbReference type="ARBA" id="ARBA00022801"/>
    </source>
</evidence>
<organism evidence="6 7">
    <name type="scientific">Amnibacterium setariae</name>
    <dbReference type="NCBI Taxonomy" id="2306585"/>
    <lineage>
        <taxon>Bacteria</taxon>
        <taxon>Bacillati</taxon>
        <taxon>Actinomycetota</taxon>
        <taxon>Actinomycetes</taxon>
        <taxon>Micrococcales</taxon>
        <taxon>Microbacteriaceae</taxon>
        <taxon>Amnibacterium</taxon>
    </lineage>
</organism>
<comment type="caution">
    <text evidence="6">The sequence shown here is derived from an EMBL/GenBank/DDBJ whole genome shotgun (WGS) entry which is preliminary data.</text>
</comment>
<dbReference type="Gene3D" id="3.40.50.1700">
    <property type="entry name" value="Glycoside hydrolase family 3 C-terminal domain"/>
    <property type="match status" value="1"/>
</dbReference>
<accession>A0A3A1U1I8</accession>
<dbReference type="InterPro" id="IPR001764">
    <property type="entry name" value="Glyco_hydro_3_N"/>
</dbReference>
<evidence type="ECO:0000259" key="5">
    <source>
        <dbReference type="SMART" id="SM01217"/>
    </source>
</evidence>
<comment type="similarity">
    <text evidence="1 4">Belongs to the glycosyl hydrolase 3 family.</text>
</comment>
<dbReference type="OrthoDB" id="3187421at2"/>
<evidence type="ECO:0000256" key="3">
    <source>
        <dbReference type="ARBA" id="ARBA00023277"/>
    </source>
</evidence>
<sequence length="777" mass="81834">MTTVTGSAAAPAEASAFSERVLDLLSRMTLDEKLAQLVGFWVDQGGEAVAPMQGEMAPSPAYEEATRHGLGQLTRVYGTRPVDPLERARWLRTEQRRLKAETRLGIPALVHEECLTGLAAWQAATFPTPLAWGASFDPELVERMAALIGDSMRSLGVHQGLAPVLDVIRDPRWGRVDECIAEDPVVVGTIGTAYVRGLQSAGVHATLKHFVGYSASRAGRNHAPVSIGRRELQDVFLPPFETAVRDGGVRSVMNSYTELDGEPVAASRALLTDLLRDRWGFDGVVVSDYFAVAFLAVMHRVAADRGEAAALALEAGIDVELPTGDAYLAPLAERIEAGLAGTDAVDLAVLRVLAQKESLGLLDETFDAEPEPVDLDSPAHRAAALALAEESVVLLANDGALPLAGDARSRIAVIGPNADRSEALMGCYSFANHVLAHHPGVPLGFEIPSVLESLRTELPGAELRFAAGSAVEGDDRSGFEEAVAAARESAVAIVVAGDQAGLFGRGTVGEGNDAESLDLPGVQRELVEAVVATGTPTVLVLLTGRPYAMEWALDGPARPAAVVQAFFPGEEGGTAIARVLSGTTAPSGRLPISLPRSAGAQPYSYLHPVLGGPSEVTSVDPTPVRPFGFGLGYTTFAHEDLQVAGRVAAGGTIEATVRVRNTGDRAGTDVVQLYANDVVASVTRPVAQLLAFRRVDLEPGEEATVTFSVPTALLAFSDRRFVRIVEPGEVRLWAGPSCAEEETVATLEITGPVHEVGPEDGRSATVRVDRTDVSAAS</sequence>
<evidence type="ECO:0000313" key="7">
    <source>
        <dbReference type="Proteomes" id="UP000265742"/>
    </source>
</evidence>
<dbReference type="PANTHER" id="PTHR42715:SF10">
    <property type="entry name" value="BETA-GLUCOSIDASE"/>
    <property type="match status" value="1"/>
</dbReference>
<proteinExistence type="inferred from homology"/>
<dbReference type="SMART" id="SM01217">
    <property type="entry name" value="Fn3_like"/>
    <property type="match status" value="1"/>
</dbReference>
<dbReference type="Proteomes" id="UP000265742">
    <property type="component" value="Unassembled WGS sequence"/>
</dbReference>
<dbReference type="PANTHER" id="PTHR42715">
    <property type="entry name" value="BETA-GLUCOSIDASE"/>
    <property type="match status" value="1"/>
</dbReference>
<dbReference type="Gene3D" id="3.20.20.300">
    <property type="entry name" value="Glycoside hydrolase, family 3, N-terminal domain"/>
    <property type="match status" value="1"/>
</dbReference>
<keyword evidence="7" id="KW-1185">Reference proteome</keyword>
<dbReference type="AlphaFoldDB" id="A0A3A1U1I8"/>
<dbReference type="InterPro" id="IPR002772">
    <property type="entry name" value="Glyco_hydro_3_C"/>
</dbReference>
<gene>
    <name evidence="6" type="ORF">D1781_04835</name>
</gene>
<dbReference type="InterPro" id="IPR017853">
    <property type="entry name" value="GH"/>
</dbReference>
<reference evidence="7" key="1">
    <citation type="submission" date="2018-09" db="EMBL/GenBank/DDBJ databases">
        <authorList>
            <person name="Kim I."/>
        </authorList>
    </citation>
    <scope>NUCLEOTIDE SEQUENCE [LARGE SCALE GENOMIC DNA]</scope>
    <source>
        <strain evidence="7">DD4a</strain>
    </source>
</reference>
<dbReference type="InterPro" id="IPR026891">
    <property type="entry name" value="Fn3-like"/>
</dbReference>
<dbReference type="PRINTS" id="PR00133">
    <property type="entry name" value="GLHYDRLASE3"/>
</dbReference>
<dbReference type="Pfam" id="PF01915">
    <property type="entry name" value="Glyco_hydro_3_C"/>
    <property type="match status" value="1"/>
</dbReference>
<dbReference type="GO" id="GO:0005975">
    <property type="term" value="P:carbohydrate metabolic process"/>
    <property type="evidence" value="ECO:0007669"/>
    <property type="project" value="InterPro"/>
</dbReference>
<dbReference type="Gene3D" id="2.60.40.10">
    <property type="entry name" value="Immunoglobulins"/>
    <property type="match status" value="1"/>
</dbReference>
<dbReference type="SUPFAM" id="SSF51445">
    <property type="entry name" value="(Trans)glycosidases"/>
    <property type="match status" value="1"/>
</dbReference>
<feature type="domain" description="Fibronectin type III-like" evidence="5">
    <location>
        <begin position="669"/>
        <end position="738"/>
    </location>
</feature>
<name>A0A3A1U1I8_9MICO</name>
<dbReference type="Pfam" id="PF14310">
    <property type="entry name" value="Fn3-like"/>
    <property type="match status" value="1"/>
</dbReference>
<keyword evidence="4" id="KW-0326">Glycosidase</keyword>
<dbReference type="InterPro" id="IPR019800">
    <property type="entry name" value="Glyco_hydro_3_AS"/>
</dbReference>
<evidence type="ECO:0000256" key="4">
    <source>
        <dbReference type="RuleBase" id="RU361161"/>
    </source>
</evidence>
<dbReference type="InterPro" id="IPR050288">
    <property type="entry name" value="Cellulose_deg_GH3"/>
</dbReference>